<dbReference type="InterPro" id="IPR050287">
    <property type="entry name" value="MTA/SAH_deaminase"/>
</dbReference>
<dbReference type="Pfam" id="PF01979">
    <property type="entry name" value="Amidohydro_1"/>
    <property type="match status" value="1"/>
</dbReference>
<keyword evidence="7" id="KW-1185">Reference proteome</keyword>
<evidence type="ECO:0000313" key="7">
    <source>
        <dbReference type="Proteomes" id="UP001597541"/>
    </source>
</evidence>
<gene>
    <name evidence="4" type="primary">mtaD</name>
    <name evidence="6" type="ORF">ACFSUF_06415</name>
</gene>
<feature type="domain" description="Amidohydrolase-related" evidence="5">
    <location>
        <begin position="43"/>
        <end position="390"/>
    </location>
</feature>
<organism evidence="6 7">
    <name type="scientific">Paenibacillus gansuensis</name>
    <dbReference type="NCBI Taxonomy" id="306542"/>
    <lineage>
        <taxon>Bacteria</taxon>
        <taxon>Bacillati</taxon>
        <taxon>Bacillota</taxon>
        <taxon>Bacilli</taxon>
        <taxon>Bacillales</taxon>
        <taxon>Paenibacillaceae</taxon>
        <taxon>Paenibacillus</taxon>
    </lineage>
</organism>
<name>A0ABW5PAF3_9BACL</name>
<comment type="cofactor">
    <cofactor evidence="4">
        <name>Zn(2+)</name>
        <dbReference type="ChEBI" id="CHEBI:29105"/>
    </cofactor>
    <text evidence="4">Binds 1 zinc ion per subunit.</text>
</comment>
<dbReference type="SUPFAM" id="SSF51556">
    <property type="entry name" value="Metallo-dependent hydrolases"/>
    <property type="match status" value="1"/>
</dbReference>
<feature type="binding site" evidence="4">
    <location>
        <position position="173"/>
    </location>
    <ligand>
        <name>substrate</name>
    </ligand>
</feature>
<dbReference type="InterPro" id="IPR006680">
    <property type="entry name" value="Amidohydro-rel"/>
</dbReference>
<dbReference type="EC" id="3.5.4.31" evidence="4"/>
<comment type="caution">
    <text evidence="4">Lacks conserved residue(s) required for the propagation of feature annotation.</text>
</comment>
<dbReference type="CDD" id="cd01298">
    <property type="entry name" value="ATZ_TRZ_like"/>
    <property type="match status" value="1"/>
</dbReference>
<feature type="binding site" evidence="4">
    <location>
        <position position="200"/>
    </location>
    <ligand>
        <name>Zn(2+)</name>
        <dbReference type="ChEBI" id="CHEBI:29105"/>
    </ligand>
</feature>
<comment type="catalytic activity">
    <reaction evidence="4">
        <text>S-adenosyl-L-homocysteine + H2O + H(+) = S-inosyl-L-homocysteine + NH4(+)</text>
        <dbReference type="Rhea" id="RHEA:20716"/>
        <dbReference type="ChEBI" id="CHEBI:15377"/>
        <dbReference type="ChEBI" id="CHEBI:15378"/>
        <dbReference type="ChEBI" id="CHEBI:28938"/>
        <dbReference type="ChEBI" id="CHEBI:57856"/>
        <dbReference type="ChEBI" id="CHEBI:57985"/>
        <dbReference type="EC" id="3.5.4.28"/>
    </reaction>
</comment>
<comment type="caution">
    <text evidence="6">The sequence shown here is derived from an EMBL/GenBank/DDBJ whole genome shotgun (WGS) entry which is preliminary data.</text>
</comment>
<evidence type="ECO:0000256" key="3">
    <source>
        <dbReference type="ARBA" id="ARBA00022833"/>
    </source>
</evidence>
<reference evidence="7" key="1">
    <citation type="journal article" date="2019" name="Int. J. Syst. Evol. Microbiol.">
        <title>The Global Catalogue of Microorganisms (GCM) 10K type strain sequencing project: providing services to taxonomists for standard genome sequencing and annotation.</title>
        <authorList>
            <consortium name="The Broad Institute Genomics Platform"/>
            <consortium name="The Broad Institute Genome Sequencing Center for Infectious Disease"/>
            <person name="Wu L."/>
            <person name="Ma J."/>
        </authorList>
    </citation>
    <scope>NUCLEOTIDE SEQUENCE [LARGE SCALE GENOMIC DNA]</scope>
    <source>
        <strain evidence="7">KCTC 3950</strain>
    </source>
</reference>
<evidence type="ECO:0000313" key="6">
    <source>
        <dbReference type="EMBL" id="MFD2612059.1"/>
    </source>
</evidence>
<dbReference type="PANTHER" id="PTHR43794:SF11">
    <property type="entry name" value="AMIDOHYDROLASE-RELATED DOMAIN-CONTAINING PROTEIN"/>
    <property type="match status" value="1"/>
</dbReference>
<dbReference type="Gene3D" id="3.20.20.140">
    <property type="entry name" value="Metal-dependent hydrolases"/>
    <property type="match status" value="1"/>
</dbReference>
<protein>
    <recommendedName>
        <fullName evidence="4">5-methylthioadenosine/S-adenosylhomocysteine deaminase</fullName>
        <shortName evidence="4">MTA/SAH deaminase</shortName>
        <ecNumber evidence="4">3.5.4.28</ecNumber>
        <ecNumber evidence="4">3.5.4.31</ecNumber>
    </recommendedName>
</protein>
<dbReference type="InterPro" id="IPR011059">
    <property type="entry name" value="Metal-dep_hydrolase_composite"/>
</dbReference>
<evidence type="ECO:0000259" key="5">
    <source>
        <dbReference type="Pfam" id="PF01979"/>
    </source>
</evidence>
<evidence type="ECO:0000256" key="2">
    <source>
        <dbReference type="ARBA" id="ARBA00022801"/>
    </source>
</evidence>
<sequence>MDEEMPFIQGHLITENDRITYIGTEAPEDQGQFTEIVDGTHKVIMPGLVNTHNHAAMSFLRGYADDLNLQVWLQEKMWPIEGKFTALDVKWGTALSVLEMLKGGTTTFVDMYDHMGEVAKVVEMSGMRGCLTRGVIGLVPPEVQQAKLEDAVSFAKEWHGQAGGRITTMMSPHAPYTCPPDYIEKIVQAAHDLDLPIHTHMSESPGEVEQNVKQYGERPVEHLRKLGVFGRPTLVAHAVHLTDEEIDVLKQYDVRVSHNAGSNLKLASGIARVPDLLRAGVLVSLGTDSSASNNNLDMFEEMRLAALIHKGVSGDPTAVPAGTALRMGTADGARSIWLNDTGMLKAGMKADFIALDADQPHFYPKSNFISHIVYSASAKDVTDVWVDGEQLVRKGICLTLDEEQVKYEFSRCFERLTQ</sequence>
<dbReference type="Proteomes" id="UP001597541">
    <property type="component" value="Unassembled WGS sequence"/>
</dbReference>
<dbReference type="RefSeq" id="WP_377601760.1">
    <property type="nucleotide sequence ID" value="NZ_JBHUME010000005.1"/>
</dbReference>
<dbReference type="EC" id="3.5.4.28" evidence="4"/>
<feature type="binding site" evidence="4">
    <location>
        <position position="54"/>
    </location>
    <ligand>
        <name>Zn(2+)</name>
        <dbReference type="ChEBI" id="CHEBI:29105"/>
    </ligand>
</feature>
<accession>A0ABW5PAF3</accession>
<feature type="binding site" evidence="4">
    <location>
        <position position="52"/>
    </location>
    <ligand>
        <name>Zn(2+)</name>
        <dbReference type="ChEBI" id="CHEBI:29105"/>
    </ligand>
</feature>
<feature type="binding site" evidence="4">
    <location>
        <position position="203"/>
    </location>
    <ligand>
        <name>substrate</name>
    </ligand>
</feature>
<dbReference type="InterPro" id="IPR032466">
    <property type="entry name" value="Metal_Hydrolase"/>
</dbReference>
<dbReference type="EMBL" id="JBHUME010000005">
    <property type="protein sequence ID" value="MFD2612059.1"/>
    <property type="molecule type" value="Genomic_DNA"/>
</dbReference>
<dbReference type="Gene3D" id="2.30.40.10">
    <property type="entry name" value="Urease, subunit C, domain 1"/>
    <property type="match status" value="1"/>
</dbReference>
<keyword evidence="3 4" id="KW-0862">Zinc</keyword>
<feature type="binding site" evidence="4">
    <location>
        <position position="288"/>
    </location>
    <ligand>
        <name>substrate</name>
    </ligand>
</feature>
<dbReference type="PANTHER" id="PTHR43794">
    <property type="entry name" value="AMINOHYDROLASE SSNA-RELATED"/>
    <property type="match status" value="1"/>
</dbReference>
<evidence type="ECO:0000256" key="1">
    <source>
        <dbReference type="ARBA" id="ARBA00022723"/>
    </source>
</evidence>
<dbReference type="HAMAP" id="MF_01281">
    <property type="entry name" value="MTA_SAH_deamin"/>
    <property type="match status" value="1"/>
</dbReference>
<keyword evidence="1 4" id="KW-0479">Metal-binding</keyword>
<dbReference type="SUPFAM" id="SSF51338">
    <property type="entry name" value="Composite domain of metallo-dependent hydrolases"/>
    <property type="match status" value="1"/>
</dbReference>
<comment type="similarity">
    <text evidence="4">Belongs to the metallo-dependent hydrolases superfamily. MTA/SAH deaminase family.</text>
</comment>
<proteinExistence type="inferred from homology"/>
<comment type="catalytic activity">
    <reaction evidence="4">
        <text>S-methyl-5'-thioadenosine + H2O + H(+) = S-methyl-5'-thioinosine + NH4(+)</text>
        <dbReference type="Rhea" id="RHEA:25025"/>
        <dbReference type="ChEBI" id="CHEBI:15377"/>
        <dbReference type="ChEBI" id="CHEBI:15378"/>
        <dbReference type="ChEBI" id="CHEBI:17509"/>
        <dbReference type="ChEBI" id="CHEBI:28938"/>
        <dbReference type="ChEBI" id="CHEBI:48595"/>
        <dbReference type="EC" id="3.5.4.31"/>
    </reaction>
</comment>
<evidence type="ECO:0000256" key="4">
    <source>
        <dbReference type="HAMAP-Rule" id="MF_01281"/>
    </source>
</evidence>
<keyword evidence="2 4" id="KW-0378">Hydrolase</keyword>
<comment type="function">
    <text evidence="4">Catalyzes the deamination of 5-methylthioadenosine and S-adenosyl-L-homocysteine into 5-methylthioinosine and S-inosyl-L-homocysteine, respectively. Is also able to deaminate adenosine.</text>
</comment>
<feature type="binding site" evidence="4">
    <location>
        <position position="133"/>
    </location>
    <ligand>
        <name>substrate</name>
    </ligand>
</feature>
<feature type="binding site" evidence="4">
    <location>
        <position position="81"/>
    </location>
    <ligand>
        <name>substrate</name>
    </ligand>
</feature>
<dbReference type="InterPro" id="IPR023512">
    <property type="entry name" value="Deaminase_MtaD/DadD"/>
</dbReference>
<feature type="binding site" evidence="4">
    <location>
        <position position="288"/>
    </location>
    <ligand>
        <name>Zn(2+)</name>
        <dbReference type="ChEBI" id="CHEBI:29105"/>
    </ligand>
</feature>